<comment type="caution">
    <text evidence="1">The sequence shown here is derived from an EMBL/GenBank/DDBJ whole genome shotgun (WGS) entry which is preliminary data.</text>
</comment>
<organism evidence="1 2">
    <name type="scientific">Prorocentrum cordatum</name>
    <dbReference type="NCBI Taxonomy" id="2364126"/>
    <lineage>
        <taxon>Eukaryota</taxon>
        <taxon>Sar</taxon>
        <taxon>Alveolata</taxon>
        <taxon>Dinophyceae</taxon>
        <taxon>Prorocentrales</taxon>
        <taxon>Prorocentraceae</taxon>
        <taxon>Prorocentrum</taxon>
    </lineage>
</organism>
<dbReference type="Proteomes" id="UP001189429">
    <property type="component" value="Unassembled WGS sequence"/>
</dbReference>
<gene>
    <name evidence="1" type="ORF">PCOR1329_LOCUS5519</name>
</gene>
<dbReference type="EMBL" id="CAUYUJ010001448">
    <property type="protein sequence ID" value="CAK0796034.1"/>
    <property type="molecule type" value="Genomic_DNA"/>
</dbReference>
<reference evidence="1" key="1">
    <citation type="submission" date="2023-10" db="EMBL/GenBank/DDBJ databases">
        <authorList>
            <person name="Chen Y."/>
            <person name="Shah S."/>
            <person name="Dougan E. K."/>
            <person name="Thang M."/>
            <person name="Chan C."/>
        </authorList>
    </citation>
    <scope>NUCLEOTIDE SEQUENCE [LARGE SCALE GENOMIC DNA]</scope>
</reference>
<evidence type="ECO:0000313" key="1">
    <source>
        <dbReference type="EMBL" id="CAK0796034.1"/>
    </source>
</evidence>
<name>A0ABN9PSD6_9DINO</name>
<evidence type="ECO:0000313" key="2">
    <source>
        <dbReference type="Proteomes" id="UP001189429"/>
    </source>
</evidence>
<sequence length="184" mass="19414">MPTAGSGERCASEGHWTIKTEDGVTVTRRGIWRVCYASANCVNSPAVVRGPVITDGLKRASFSPSQLKERGSYRLCYCSAAQADPTGLLAAPCDADLSPPYAPAGVLYSLSIDEAPAGEALATCGVDNNGTLLSDCAFQVTSARGDLQNVDTVAFYPGVVDSDVGISKLLQDHWTIVFRNQPVN</sequence>
<accession>A0ABN9PSD6</accession>
<keyword evidence="2" id="KW-1185">Reference proteome</keyword>
<protein>
    <submittedName>
        <fullName evidence="1">Uncharacterized protein</fullName>
    </submittedName>
</protein>
<proteinExistence type="predicted"/>